<keyword evidence="3" id="KW-1185">Reference proteome</keyword>
<evidence type="ECO:0000313" key="2">
    <source>
        <dbReference type="EMBL" id="MBW0562708.1"/>
    </source>
</evidence>
<feature type="transmembrane region" description="Helical" evidence="1">
    <location>
        <begin position="20"/>
        <end position="40"/>
    </location>
</feature>
<accession>A0A9Q3JID9</accession>
<sequence>MPLRMEVWYLKRLALGKCLLGLMLARNALITVVFAGAFFIGRKFGFEIFKGNLKSMIRHLSIEGIDVWRKVLDMDNNIFGDSVEHFNKLFSECHVESSNYLQESTSGPLEPTFNHGMGTFNSGGGAHTQVEMVVAPGWNIILL</sequence>
<name>A0A9Q3JID9_9BASI</name>
<evidence type="ECO:0000256" key="1">
    <source>
        <dbReference type="SAM" id="Phobius"/>
    </source>
</evidence>
<gene>
    <name evidence="2" type="ORF">O181_102423</name>
</gene>
<reference evidence="2" key="1">
    <citation type="submission" date="2021-03" db="EMBL/GenBank/DDBJ databases">
        <title>Draft genome sequence of rust myrtle Austropuccinia psidii MF-1, a brazilian biotype.</title>
        <authorList>
            <person name="Quecine M.C."/>
            <person name="Pachon D.M.R."/>
            <person name="Bonatelli M.L."/>
            <person name="Correr F.H."/>
            <person name="Franceschini L.M."/>
            <person name="Leite T.F."/>
            <person name="Margarido G.R.A."/>
            <person name="Almeida C.A."/>
            <person name="Ferrarezi J.A."/>
            <person name="Labate C.A."/>
        </authorList>
    </citation>
    <scope>NUCLEOTIDE SEQUENCE</scope>
    <source>
        <strain evidence="2">MF-1</strain>
    </source>
</reference>
<comment type="caution">
    <text evidence="2">The sequence shown here is derived from an EMBL/GenBank/DDBJ whole genome shotgun (WGS) entry which is preliminary data.</text>
</comment>
<organism evidence="2 3">
    <name type="scientific">Austropuccinia psidii MF-1</name>
    <dbReference type="NCBI Taxonomy" id="1389203"/>
    <lineage>
        <taxon>Eukaryota</taxon>
        <taxon>Fungi</taxon>
        <taxon>Dikarya</taxon>
        <taxon>Basidiomycota</taxon>
        <taxon>Pucciniomycotina</taxon>
        <taxon>Pucciniomycetes</taxon>
        <taxon>Pucciniales</taxon>
        <taxon>Sphaerophragmiaceae</taxon>
        <taxon>Austropuccinia</taxon>
    </lineage>
</organism>
<protein>
    <submittedName>
        <fullName evidence="2">Uncharacterized protein</fullName>
    </submittedName>
</protein>
<dbReference type="AlphaFoldDB" id="A0A9Q3JID9"/>
<keyword evidence="1" id="KW-0472">Membrane</keyword>
<dbReference type="Proteomes" id="UP000765509">
    <property type="component" value="Unassembled WGS sequence"/>
</dbReference>
<evidence type="ECO:0000313" key="3">
    <source>
        <dbReference type="Proteomes" id="UP000765509"/>
    </source>
</evidence>
<proteinExistence type="predicted"/>
<dbReference type="EMBL" id="AVOT02073038">
    <property type="protein sequence ID" value="MBW0562708.1"/>
    <property type="molecule type" value="Genomic_DNA"/>
</dbReference>
<keyword evidence="1" id="KW-0812">Transmembrane</keyword>
<keyword evidence="1" id="KW-1133">Transmembrane helix</keyword>